<keyword evidence="5" id="KW-0804">Transcription</keyword>
<accession>A0ABS4VSS8</accession>
<dbReference type="Pfam" id="PF08220">
    <property type="entry name" value="HTH_DeoR"/>
    <property type="match status" value="1"/>
</dbReference>
<evidence type="ECO:0000256" key="2">
    <source>
        <dbReference type="ARBA" id="ARBA00022491"/>
    </source>
</evidence>
<dbReference type="InterPro" id="IPR014036">
    <property type="entry name" value="DeoR-like_C"/>
</dbReference>
<evidence type="ECO:0000256" key="1">
    <source>
        <dbReference type="ARBA" id="ARBA00021390"/>
    </source>
</evidence>
<reference evidence="8 9" key="1">
    <citation type="submission" date="2021-03" db="EMBL/GenBank/DDBJ databases">
        <title>Sequencing the genomes of 1000 actinobacteria strains.</title>
        <authorList>
            <person name="Klenk H.-P."/>
        </authorList>
    </citation>
    <scope>NUCLEOTIDE SEQUENCE [LARGE SCALE GENOMIC DNA]</scope>
    <source>
        <strain evidence="8 9">DSM 45256</strain>
    </source>
</reference>
<dbReference type="PANTHER" id="PTHR30363:SF4">
    <property type="entry name" value="GLYCEROL-3-PHOSPHATE REGULON REPRESSOR"/>
    <property type="match status" value="1"/>
</dbReference>
<dbReference type="InterPro" id="IPR050313">
    <property type="entry name" value="Carb_Metab_HTH_regulators"/>
</dbReference>
<dbReference type="PANTHER" id="PTHR30363">
    <property type="entry name" value="HTH-TYPE TRANSCRIPTIONAL REGULATOR SRLR-RELATED"/>
    <property type="match status" value="1"/>
</dbReference>
<dbReference type="EMBL" id="JAGINU010000001">
    <property type="protein sequence ID" value="MBP2366955.1"/>
    <property type="molecule type" value="Genomic_DNA"/>
</dbReference>
<dbReference type="PROSITE" id="PS51000">
    <property type="entry name" value="HTH_DEOR_2"/>
    <property type="match status" value="1"/>
</dbReference>
<evidence type="ECO:0000256" key="4">
    <source>
        <dbReference type="ARBA" id="ARBA00023125"/>
    </source>
</evidence>
<keyword evidence="9" id="KW-1185">Reference proteome</keyword>
<keyword evidence="2" id="KW-0678">Repressor</keyword>
<keyword evidence="4" id="KW-0238">DNA-binding</keyword>
<organism evidence="8 9">
    <name type="scientific">Pseudonocardia parietis</name>
    <dbReference type="NCBI Taxonomy" id="570936"/>
    <lineage>
        <taxon>Bacteria</taxon>
        <taxon>Bacillati</taxon>
        <taxon>Actinomycetota</taxon>
        <taxon>Actinomycetes</taxon>
        <taxon>Pseudonocardiales</taxon>
        <taxon>Pseudonocardiaceae</taxon>
        <taxon>Pseudonocardia</taxon>
    </lineage>
</organism>
<comment type="function">
    <text evidence="6">Repressor of the lactose catabolism operon. Galactose-6-phosphate is the inducer.</text>
</comment>
<evidence type="ECO:0000256" key="3">
    <source>
        <dbReference type="ARBA" id="ARBA00023015"/>
    </source>
</evidence>
<evidence type="ECO:0000259" key="7">
    <source>
        <dbReference type="PROSITE" id="PS51000"/>
    </source>
</evidence>
<dbReference type="PRINTS" id="PR00037">
    <property type="entry name" value="HTHLACR"/>
</dbReference>
<evidence type="ECO:0000313" key="9">
    <source>
        <dbReference type="Proteomes" id="UP001519295"/>
    </source>
</evidence>
<dbReference type="SUPFAM" id="SSF46785">
    <property type="entry name" value="Winged helix' DNA-binding domain"/>
    <property type="match status" value="1"/>
</dbReference>
<dbReference type="InterPro" id="IPR036390">
    <property type="entry name" value="WH_DNA-bd_sf"/>
</dbReference>
<comment type="caution">
    <text evidence="8">The sequence shown here is derived from an EMBL/GenBank/DDBJ whole genome shotgun (WGS) entry which is preliminary data.</text>
</comment>
<dbReference type="SMART" id="SM00420">
    <property type="entry name" value="HTH_DEOR"/>
    <property type="match status" value="1"/>
</dbReference>
<sequence>MARRARILELLRQERTVRSEDAAQALGVSVETIRRDLEQLDHAGELVRVYGGAIPVDAAPAAEPPFEARSVLAADSKQAIGRAAAELAEQVRTLFVDIGTTAMQVAAALSASAPITVVTPSMRVAEILTARSMITAVVPGGVVRGGDLAISGSHAVEFMRDVSPDLALLGSGGVSVERGLTDFEMDEVPLKRVALRNSSRSYVLADSSKIESVAPYRVCGLDALTGVITDDGISAAHREALEAAGIDVIVADGARRPGA</sequence>
<protein>
    <recommendedName>
        <fullName evidence="1">Lactose phosphotransferase system repressor</fullName>
    </recommendedName>
</protein>
<dbReference type="SUPFAM" id="SSF100950">
    <property type="entry name" value="NagB/RpiA/CoA transferase-like"/>
    <property type="match status" value="1"/>
</dbReference>
<dbReference type="InterPro" id="IPR037171">
    <property type="entry name" value="NagB/RpiA_transferase-like"/>
</dbReference>
<gene>
    <name evidence="8" type="ORF">JOF36_002651</name>
</gene>
<name>A0ABS4VSS8_9PSEU</name>
<evidence type="ECO:0000256" key="6">
    <source>
        <dbReference type="ARBA" id="ARBA00024937"/>
    </source>
</evidence>
<dbReference type="Gene3D" id="1.10.10.10">
    <property type="entry name" value="Winged helix-like DNA-binding domain superfamily/Winged helix DNA-binding domain"/>
    <property type="match status" value="1"/>
</dbReference>
<dbReference type="Proteomes" id="UP001519295">
    <property type="component" value="Unassembled WGS sequence"/>
</dbReference>
<keyword evidence="3" id="KW-0805">Transcription regulation</keyword>
<dbReference type="InterPro" id="IPR001034">
    <property type="entry name" value="DeoR_HTH"/>
</dbReference>
<proteinExistence type="predicted"/>
<dbReference type="PROSITE" id="PS00894">
    <property type="entry name" value="HTH_DEOR_1"/>
    <property type="match status" value="1"/>
</dbReference>
<dbReference type="SMART" id="SM01134">
    <property type="entry name" value="DeoRC"/>
    <property type="match status" value="1"/>
</dbReference>
<dbReference type="InterPro" id="IPR018356">
    <property type="entry name" value="Tscrpt_reg_HTH_DeoR_CS"/>
</dbReference>
<dbReference type="Pfam" id="PF00455">
    <property type="entry name" value="DeoRC"/>
    <property type="match status" value="1"/>
</dbReference>
<dbReference type="RefSeq" id="WP_210027048.1">
    <property type="nucleotide sequence ID" value="NZ_JAGINU010000001.1"/>
</dbReference>
<evidence type="ECO:0000256" key="5">
    <source>
        <dbReference type="ARBA" id="ARBA00023163"/>
    </source>
</evidence>
<dbReference type="InterPro" id="IPR036388">
    <property type="entry name" value="WH-like_DNA-bd_sf"/>
</dbReference>
<evidence type="ECO:0000313" key="8">
    <source>
        <dbReference type="EMBL" id="MBP2366955.1"/>
    </source>
</evidence>
<feature type="domain" description="HTH deoR-type" evidence="7">
    <location>
        <begin position="1"/>
        <end position="55"/>
    </location>
</feature>